<organism evidence="2 3">
    <name type="scientific">Dunaliella salina</name>
    <name type="common">Green alga</name>
    <name type="synonym">Protococcus salinus</name>
    <dbReference type="NCBI Taxonomy" id="3046"/>
    <lineage>
        <taxon>Eukaryota</taxon>
        <taxon>Viridiplantae</taxon>
        <taxon>Chlorophyta</taxon>
        <taxon>core chlorophytes</taxon>
        <taxon>Chlorophyceae</taxon>
        <taxon>CS clade</taxon>
        <taxon>Chlamydomonadales</taxon>
        <taxon>Dunaliellaceae</taxon>
        <taxon>Dunaliella</taxon>
    </lineage>
</organism>
<dbReference type="InterPro" id="IPR039879">
    <property type="entry name" value="EFC10"/>
</dbReference>
<evidence type="ECO:0000313" key="2">
    <source>
        <dbReference type="EMBL" id="KAF5827695.1"/>
    </source>
</evidence>
<keyword evidence="3" id="KW-1185">Reference proteome</keyword>
<sequence>MPTGSGDEKLRDIDKAYLDKHQIGPMFETLLSNMVQHQPQDPLQYIIDAVEFNAEYAKQDPVTGLPEHRKAKLLDVFRLIDKEGRGRISYQNLQSYATKYGGATLKDEELESIFSDFHPGKDSQITMQEFLVFFSKASKAVPNAAFDSLIQELMT</sequence>
<dbReference type="InterPro" id="IPR011992">
    <property type="entry name" value="EF-hand-dom_pair"/>
</dbReference>
<feature type="domain" description="EF-hand" evidence="1">
    <location>
        <begin position="68"/>
        <end position="103"/>
    </location>
</feature>
<dbReference type="SMART" id="SM00054">
    <property type="entry name" value="EFh"/>
    <property type="match status" value="2"/>
</dbReference>
<dbReference type="PANTHER" id="PTHR21847:SF1">
    <property type="entry name" value="EF-HAND CALCIUM-BINDING DOMAIN-CONTAINING PROTEIN 10"/>
    <property type="match status" value="1"/>
</dbReference>
<evidence type="ECO:0000259" key="1">
    <source>
        <dbReference type="PROSITE" id="PS50222"/>
    </source>
</evidence>
<gene>
    <name evidence="2" type="ORF">DUNSADRAFT_241</name>
</gene>
<dbReference type="Gene3D" id="1.10.238.10">
    <property type="entry name" value="EF-hand"/>
    <property type="match status" value="1"/>
</dbReference>
<dbReference type="CDD" id="cd22961">
    <property type="entry name" value="DD_TEX55-like"/>
    <property type="match status" value="1"/>
</dbReference>
<evidence type="ECO:0000313" key="3">
    <source>
        <dbReference type="Proteomes" id="UP000815325"/>
    </source>
</evidence>
<dbReference type="InterPro" id="IPR002048">
    <property type="entry name" value="EF_hand_dom"/>
</dbReference>
<dbReference type="PANTHER" id="PTHR21847">
    <property type="entry name" value="EF-HAND CALCIUM-BINDING DOMAIN-CONTAINING PROTEIN 10"/>
    <property type="match status" value="1"/>
</dbReference>
<dbReference type="CDD" id="cd00051">
    <property type="entry name" value="EFh"/>
    <property type="match status" value="1"/>
</dbReference>
<reference evidence="2" key="1">
    <citation type="submission" date="2017-08" db="EMBL/GenBank/DDBJ databases">
        <authorList>
            <person name="Polle J.E."/>
            <person name="Barry K."/>
            <person name="Cushman J."/>
            <person name="Schmutz J."/>
            <person name="Tran D."/>
            <person name="Hathwaick L.T."/>
            <person name="Yim W.C."/>
            <person name="Jenkins J."/>
            <person name="Mckie-Krisberg Z.M."/>
            <person name="Prochnik S."/>
            <person name="Lindquist E."/>
            <person name="Dockter R.B."/>
            <person name="Adam C."/>
            <person name="Molina H."/>
            <person name="Bunkerborg J."/>
            <person name="Jin E."/>
            <person name="Buchheim M."/>
            <person name="Magnuson J."/>
        </authorList>
    </citation>
    <scope>NUCLEOTIDE SEQUENCE</scope>
    <source>
        <strain evidence="2">CCAP 19/18</strain>
    </source>
</reference>
<name>A0ABQ7FZA9_DUNSA</name>
<dbReference type="Proteomes" id="UP000815325">
    <property type="component" value="Unassembled WGS sequence"/>
</dbReference>
<comment type="caution">
    <text evidence="2">The sequence shown here is derived from an EMBL/GenBank/DDBJ whole genome shotgun (WGS) entry which is preliminary data.</text>
</comment>
<accession>A0ABQ7FZA9</accession>
<protein>
    <recommendedName>
        <fullName evidence="1">EF-hand domain-containing protein</fullName>
    </recommendedName>
</protein>
<dbReference type="PROSITE" id="PS50222">
    <property type="entry name" value="EF_HAND_2"/>
    <property type="match status" value="1"/>
</dbReference>
<proteinExistence type="predicted"/>
<dbReference type="EMBL" id="MU070445">
    <property type="protein sequence ID" value="KAF5827695.1"/>
    <property type="molecule type" value="Genomic_DNA"/>
</dbReference>
<dbReference type="SUPFAM" id="SSF47473">
    <property type="entry name" value="EF-hand"/>
    <property type="match status" value="1"/>
</dbReference>
<dbReference type="Pfam" id="PF13499">
    <property type="entry name" value="EF-hand_7"/>
    <property type="match status" value="1"/>
</dbReference>